<name>A0A166DJW8_9AGAM</name>
<proteinExistence type="predicted"/>
<evidence type="ECO:0000256" key="1">
    <source>
        <dbReference type="SAM" id="MobiDB-lite"/>
    </source>
</evidence>
<reference evidence="2 3" key="1">
    <citation type="journal article" date="2016" name="Mol. Biol. Evol.">
        <title>Comparative Genomics of Early-Diverging Mushroom-Forming Fungi Provides Insights into the Origins of Lignocellulose Decay Capabilities.</title>
        <authorList>
            <person name="Nagy L.G."/>
            <person name="Riley R."/>
            <person name="Tritt A."/>
            <person name="Adam C."/>
            <person name="Daum C."/>
            <person name="Floudas D."/>
            <person name="Sun H."/>
            <person name="Yadav J.S."/>
            <person name="Pangilinan J."/>
            <person name="Larsson K.H."/>
            <person name="Matsuura K."/>
            <person name="Barry K."/>
            <person name="Labutti K."/>
            <person name="Kuo R."/>
            <person name="Ohm R.A."/>
            <person name="Bhattacharya S.S."/>
            <person name="Shirouzu T."/>
            <person name="Yoshinaga Y."/>
            <person name="Martin F.M."/>
            <person name="Grigoriev I.V."/>
            <person name="Hibbett D.S."/>
        </authorList>
    </citation>
    <scope>NUCLEOTIDE SEQUENCE [LARGE SCALE GENOMIC DNA]</scope>
    <source>
        <strain evidence="2 3">CBS 109695</strain>
    </source>
</reference>
<dbReference type="AlphaFoldDB" id="A0A166DJW8"/>
<dbReference type="EMBL" id="KV417612">
    <property type="protein sequence ID" value="KZP14795.1"/>
    <property type="molecule type" value="Genomic_DNA"/>
</dbReference>
<feature type="region of interest" description="Disordered" evidence="1">
    <location>
        <begin position="130"/>
        <end position="150"/>
    </location>
</feature>
<keyword evidence="3" id="KW-1185">Reference proteome</keyword>
<evidence type="ECO:0000313" key="3">
    <source>
        <dbReference type="Proteomes" id="UP000076532"/>
    </source>
</evidence>
<organism evidence="2 3">
    <name type="scientific">Athelia psychrophila</name>
    <dbReference type="NCBI Taxonomy" id="1759441"/>
    <lineage>
        <taxon>Eukaryota</taxon>
        <taxon>Fungi</taxon>
        <taxon>Dikarya</taxon>
        <taxon>Basidiomycota</taxon>
        <taxon>Agaricomycotina</taxon>
        <taxon>Agaricomycetes</taxon>
        <taxon>Agaricomycetidae</taxon>
        <taxon>Atheliales</taxon>
        <taxon>Atheliaceae</taxon>
        <taxon>Athelia</taxon>
    </lineage>
</organism>
<gene>
    <name evidence="2" type="ORF">FIBSPDRAFT_100888</name>
</gene>
<evidence type="ECO:0000313" key="2">
    <source>
        <dbReference type="EMBL" id="KZP14795.1"/>
    </source>
</evidence>
<accession>A0A166DJW8</accession>
<sequence>MSPHQPNQRTRTSPPSLYRPRLPNLLHIRSASTGQPLWRCTLCPGTSCIFPLRTAPAQSRSPIQTAPSRTIVSMYTTHFLLQSMRPKPRIAPPDGPPRLARSRFKVGHFRATYGPRRIADLNLFSNRHCPRAHASPPPRNTNRDNGHHSGEMSTKLILAYSREKPGDGTRLFGLSTCCGSCLRTAILFSPGPGPAHPGNATSEPRVEH</sequence>
<protein>
    <submittedName>
        <fullName evidence="2">Uncharacterized protein</fullName>
    </submittedName>
</protein>
<feature type="region of interest" description="Disordered" evidence="1">
    <location>
        <begin position="189"/>
        <end position="208"/>
    </location>
</feature>
<feature type="compositionally biased region" description="Basic and acidic residues" evidence="1">
    <location>
        <begin position="141"/>
        <end position="150"/>
    </location>
</feature>
<feature type="compositionally biased region" description="Polar residues" evidence="1">
    <location>
        <begin position="1"/>
        <end position="15"/>
    </location>
</feature>
<feature type="region of interest" description="Disordered" evidence="1">
    <location>
        <begin position="1"/>
        <end position="21"/>
    </location>
</feature>
<dbReference type="Proteomes" id="UP000076532">
    <property type="component" value="Unassembled WGS sequence"/>
</dbReference>